<dbReference type="Proteomes" id="UP000800082">
    <property type="component" value="Unassembled WGS sequence"/>
</dbReference>
<evidence type="ECO:0000313" key="3">
    <source>
        <dbReference type="Proteomes" id="UP000800082"/>
    </source>
</evidence>
<dbReference type="AlphaFoldDB" id="A0A6A5RZY0"/>
<dbReference type="EMBL" id="ML978958">
    <property type="protein sequence ID" value="KAF1933099.1"/>
    <property type="molecule type" value="Genomic_DNA"/>
</dbReference>
<feature type="non-terminal residue" evidence="2">
    <location>
        <position position="1"/>
    </location>
</feature>
<dbReference type="GeneID" id="54351860"/>
<dbReference type="GO" id="GO:0008270">
    <property type="term" value="F:zinc ion binding"/>
    <property type="evidence" value="ECO:0007669"/>
    <property type="project" value="InterPro"/>
</dbReference>
<dbReference type="OrthoDB" id="3790270at2759"/>
<dbReference type="InterPro" id="IPR036875">
    <property type="entry name" value="Znf_CCHC_sf"/>
</dbReference>
<evidence type="ECO:0000256" key="1">
    <source>
        <dbReference type="SAM" id="MobiDB-lite"/>
    </source>
</evidence>
<feature type="region of interest" description="Disordered" evidence="1">
    <location>
        <begin position="38"/>
        <end position="59"/>
    </location>
</feature>
<feature type="compositionally biased region" description="Polar residues" evidence="1">
    <location>
        <begin position="38"/>
        <end position="53"/>
    </location>
</feature>
<sequence length="59" mass="6476">TLTFAEGVRLTTLKEFEARSDGKKAKKRSRVDGSTQSLRRCGTCSETGHNARTCSKDAQ</sequence>
<reference evidence="2" key="1">
    <citation type="journal article" date="2020" name="Stud. Mycol.">
        <title>101 Dothideomycetes genomes: a test case for predicting lifestyles and emergence of pathogens.</title>
        <authorList>
            <person name="Haridas S."/>
            <person name="Albert R."/>
            <person name="Binder M."/>
            <person name="Bloem J."/>
            <person name="Labutti K."/>
            <person name="Salamov A."/>
            <person name="Andreopoulos B."/>
            <person name="Baker S."/>
            <person name="Barry K."/>
            <person name="Bills G."/>
            <person name="Bluhm B."/>
            <person name="Cannon C."/>
            <person name="Castanera R."/>
            <person name="Culley D."/>
            <person name="Daum C."/>
            <person name="Ezra D."/>
            <person name="Gonzalez J."/>
            <person name="Henrissat B."/>
            <person name="Kuo A."/>
            <person name="Liang C."/>
            <person name="Lipzen A."/>
            <person name="Lutzoni F."/>
            <person name="Magnuson J."/>
            <person name="Mondo S."/>
            <person name="Nolan M."/>
            <person name="Ohm R."/>
            <person name="Pangilinan J."/>
            <person name="Park H.-J."/>
            <person name="Ramirez L."/>
            <person name="Alfaro M."/>
            <person name="Sun H."/>
            <person name="Tritt A."/>
            <person name="Yoshinaga Y."/>
            <person name="Zwiers L.-H."/>
            <person name="Turgeon B."/>
            <person name="Goodwin S."/>
            <person name="Spatafora J."/>
            <person name="Crous P."/>
            <person name="Grigoriev I."/>
        </authorList>
    </citation>
    <scope>NUCLEOTIDE SEQUENCE</scope>
    <source>
        <strain evidence="2">CBS 183.55</strain>
    </source>
</reference>
<keyword evidence="3" id="KW-1185">Reference proteome</keyword>
<feature type="non-terminal residue" evidence="2">
    <location>
        <position position="59"/>
    </location>
</feature>
<protein>
    <recommendedName>
        <fullName evidence="4">CCHC-type domain-containing protein</fullName>
    </recommendedName>
</protein>
<evidence type="ECO:0008006" key="4">
    <source>
        <dbReference type="Google" id="ProtNLM"/>
    </source>
</evidence>
<accession>A0A6A5RZY0</accession>
<proteinExistence type="predicted"/>
<dbReference type="RefSeq" id="XP_033453347.1">
    <property type="nucleotide sequence ID" value="XM_033594192.1"/>
</dbReference>
<dbReference type="GO" id="GO:0003676">
    <property type="term" value="F:nucleic acid binding"/>
    <property type="evidence" value="ECO:0007669"/>
    <property type="project" value="InterPro"/>
</dbReference>
<organism evidence="2 3">
    <name type="scientific">Didymella exigua CBS 183.55</name>
    <dbReference type="NCBI Taxonomy" id="1150837"/>
    <lineage>
        <taxon>Eukaryota</taxon>
        <taxon>Fungi</taxon>
        <taxon>Dikarya</taxon>
        <taxon>Ascomycota</taxon>
        <taxon>Pezizomycotina</taxon>
        <taxon>Dothideomycetes</taxon>
        <taxon>Pleosporomycetidae</taxon>
        <taxon>Pleosporales</taxon>
        <taxon>Pleosporineae</taxon>
        <taxon>Didymellaceae</taxon>
        <taxon>Didymella</taxon>
    </lineage>
</organism>
<evidence type="ECO:0000313" key="2">
    <source>
        <dbReference type="EMBL" id="KAF1933099.1"/>
    </source>
</evidence>
<dbReference type="SUPFAM" id="SSF57756">
    <property type="entry name" value="Retrovirus zinc finger-like domains"/>
    <property type="match status" value="1"/>
</dbReference>
<name>A0A6A5RZY0_9PLEO</name>
<gene>
    <name evidence="2" type="ORF">M421DRAFT_42577</name>
</gene>